<dbReference type="EMBL" id="KU836751">
    <property type="protein sequence ID" value="AMR60046.1"/>
    <property type="molecule type" value="Genomic_DNA"/>
</dbReference>
<organism evidence="1 2">
    <name type="scientific">Bacillus phage Leo2</name>
    <dbReference type="NCBI Taxonomy" id="1815973"/>
    <lineage>
        <taxon>Viruses</taxon>
        <taxon>Duplodnaviria</taxon>
        <taxon>Heunggongvirae</taxon>
        <taxon>Uroviricota</taxon>
        <taxon>Caudoviricetes</taxon>
        <taxon>Ehrlichviridae</taxon>
        <taxon>Andromedavirus</taxon>
        <taxon>Andromedavirus leo2</taxon>
    </lineage>
</organism>
<sequence>MAVDEYKEFVGYTTQEELDTMGYDGKSFFVHKNKRKGDTHKVQFYYKHFSTLINTREKERKDFEKGEDALIKAYKRITKLPKKFI</sequence>
<accession>A0A1S5QTL9</accession>
<evidence type="ECO:0000313" key="1">
    <source>
        <dbReference type="EMBL" id="AMR60046.1"/>
    </source>
</evidence>
<protein>
    <submittedName>
        <fullName evidence="1">Uncharacterized protein</fullName>
    </submittedName>
</protein>
<name>A0A1S5QTL9_9CAUD</name>
<evidence type="ECO:0000313" key="2">
    <source>
        <dbReference type="Proteomes" id="UP000223773"/>
    </source>
</evidence>
<gene>
    <name evidence="1" type="ORF">LEO2_7</name>
</gene>
<reference evidence="2" key="1">
    <citation type="submission" date="2016-02" db="EMBL/GenBank/DDBJ databases">
        <authorList>
            <person name="Morales N."/>
            <person name="Badran S."/>
            <person name="Schick P."/>
            <person name="Jacoby B."/>
            <person name="Reddi K."/>
            <person name="Villella W."/>
            <person name="Sanders E.R."/>
            <person name="Lorenz T.C."/>
        </authorList>
    </citation>
    <scope>NUCLEOTIDE SEQUENCE [LARGE SCALE GENOMIC DNA]</scope>
</reference>
<proteinExistence type="predicted"/>
<keyword evidence="2" id="KW-1185">Reference proteome</keyword>
<dbReference type="Proteomes" id="UP000223773">
    <property type="component" value="Segment"/>
</dbReference>